<proteinExistence type="predicted"/>
<name>A0A9D1NKV0_9BACT</name>
<reference evidence="2" key="2">
    <citation type="journal article" date="2021" name="PeerJ">
        <title>Extensive microbial diversity within the chicken gut microbiome revealed by metagenomics and culture.</title>
        <authorList>
            <person name="Gilroy R."/>
            <person name="Ravi A."/>
            <person name="Getino M."/>
            <person name="Pursley I."/>
            <person name="Horton D.L."/>
            <person name="Alikhan N.F."/>
            <person name="Baker D."/>
            <person name="Gharbi K."/>
            <person name="Hall N."/>
            <person name="Watson M."/>
            <person name="Adriaenssens E.M."/>
            <person name="Foster-Nyarko E."/>
            <person name="Jarju S."/>
            <person name="Secka A."/>
            <person name="Antonio M."/>
            <person name="Oren A."/>
            <person name="Chaudhuri R.R."/>
            <person name="La Ragione R."/>
            <person name="Hildebrand F."/>
            <person name="Pallen M.J."/>
        </authorList>
    </citation>
    <scope>NUCLEOTIDE SEQUENCE</scope>
    <source>
        <strain evidence="2">35461</strain>
    </source>
</reference>
<keyword evidence="1" id="KW-1133">Transmembrane helix</keyword>
<dbReference type="EMBL" id="DVOR01000005">
    <property type="protein sequence ID" value="HIV08506.1"/>
    <property type="molecule type" value="Genomic_DNA"/>
</dbReference>
<dbReference type="AlphaFoldDB" id="A0A9D1NKV0"/>
<keyword evidence="1" id="KW-0472">Membrane</keyword>
<evidence type="ECO:0000256" key="1">
    <source>
        <dbReference type="SAM" id="Phobius"/>
    </source>
</evidence>
<protein>
    <submittedName>
        <fullName evidence="2">Uncharacterized protein</fullName>
    </submittedName>
</protein>
<accession>A0A9D1NKV0</accession>
<evidence type="ECO:0000313" key="2">
    <source>
        <dbReference type="EMBL" id="HIV08506.1"/>
    </source>
</evidence>
<comment type="caution">
    <text evidence="2">The sequence shown here is derived from an EMBL/GenBank/DDBJ whole genome shotgun (WGS) entry which is preliminary data.</text>
</comment>
<dbReference type="Proteomes" id="UP000886845">
    <property type="component" value="Unassembled WGS sequence"/>
</dbReference>
<feature type="non-terminal residue" evidence="2">
    <location>
        <position position="1"/>
    </location>
</feature>
<evidence type="ECO:0000313" key="3">
    <source>
        <dbReference type="Proteomes" id="UP000886845"/>
    </source>
</evidence>
<feature type="transmembrane region" description="Helical" evidence="1">
    <location>
        <begin position="20"/>
        <end position="42"/>
    </location>
</feature>
<keyword evidence="1" id="KW-0812">Transmembrane</keyword>
<organism evidence="2 3">
    <name type="scientific">Candidatus Spyradenecus faecavium</name>
    <dbReference type="NCBI Taxonomy" id="2840947"/>
    <lineage>
        <taxon>Bacteria</taxon>
        <taxon>Pseudomonadati</taxon>
        <taxon>Lentisphaerota</taxon>
        <taxon>Lentisphaeria</taxon>
        <taxon>Lentisphaerales</taxon>
        <taxon>Lentisphaeraceae</taxon>
        <taxon>Lentisphaeraceae incertae sedis</taxon>
        <taxon>Candidatus Spyradenecus</taxon>
    </lineage>
</organism>
<reference evidence="2" key="1">
    <citation type="submission" date="2020-10" db="EMBL/GenBank/DDBJ databases">
        <authorList>
            <person name="Gilroy R."/>
        </authorList>
    </citation>
    <scope>NUCLEOTIDE SEQUENCE</scope>
    <source>
        <strain evidence="2">35461</strain>
    </source>
</reference>
<gene>
    <name evidence="2" type="ORF">IAC79_00120</name>
</gene>
<sequence>RHYRAQRRRRSPAWRALLYWWAPAVVCLLTWLALVQTMALFWGRPGFLLILTWTPPLSRPAGLALVTATPAETEALRQRLGNVRRRAGALRDADIGISFAPSLPEPVPLAFEPLGEPPTLGAGLGAAAETGLGLPPAYESVAGGGRKPFGLRTEAATALRAAGFVFDWKPPAGRGRAVFLVALGPGGRPETVARLEPAGPETEALRRLRRALEAGRGEEPAQGIVTVQWETESEATP</sequence>